<feature type="coiled-coil region" evidence="2">
    <location>
        <begin position="497"/>
        <end position="538"/>
    </location>
</feature>
<dbReference type="GO" id="GO:0005856">
    <property type="term" value="C:cytoskeleton"/>
    <property type="evidence" value="ECO:0007669"/>
    <property type="project" value="TreeGrafter"/>
</dbReference>
<proteinExistence type="predicted"/>
<feature type="domain" description="Cilia- and flagella-associated protein 58 central coiled coil" evidence="4">
    <location>
        <begin position="373"/>
        <end position="665"/>
    </location>
</feature>
<evidence type="ECO:0000256" key="1">
    <source>
        <dbReference type="ARBA" id="ARBA00023054"/>
    </source>
</evidence>
<feature type="coiled-coil region" evidence="2">
    <location>
        <begin position="238"/>
        <end position="300"/>
    </location>
</feature>
<accession>A0A7S4FAG5</accession>
<reference evidence="5" key="1">
    <citation type="submission" date="2021-01" db="EMBL/GenBank/DDBJ databases">
        <authorList>
            <person name="Corre E."/>
            <person name="Pelletier E."/>
            <person name="Niang G."/>
            <person name="Scheremetjew M."/>
            <person name="Finn R."/>
            <person name="Kale V."/>
            <person name="Holt S."/>
            <person name="Cochrane G."/>
            <person name="Meng A."/>
            <person name="Brown T."/>
            <person name="Cohen L."/>
        </authorList>
    </citation>
    <scope>NUCLEOTIDE SEQUENCE</scope>
    <source>
        <strain evidence="5">CCMP645</strain>
    </source>
</reference>
<evidence type="ECO:0000259" key="4">
    <source>
        <dbReference type="Pfam" id="PF21771"/>
    </source>
</evidence>
<dbReference type="Pfam" id="PF21771">
    <property type="entry name" value="CFAP58_CC"/>
    <property type="match status" value="1"/>
</dbReference>
<evidence type="ECO:0000256" key="2">
    <source>
        <dbReference type="SAM" id="Coils"/>
    </source>
</evidence>
<dbReference type="PANTHER" id="PTHR32083">
    <property type="entry name" value="CILIA AND FLAGELLA-ASSOCIATED PROTEIN 58-RELATED"/>
    <property type="match status" value="1"/>
</dbReference>
<feature type="region of interest" description="Disordered" evidence="3">
    <location>
        <begin position="813"/>
        <end position="834"/>
    </location>
</feature>
<feature type="region of interest" description="Disordered" evidence="3">
    <location>
        <begin position="700"/>
        <end position="719"/>
    </location>
</feature>
<feature type="coiled-coil region" evidence="2">
    <location>
        <begin position="567"/>
        <end position="608"/>
    </location>
</feature>
<dbReference type="PANTHER" id="PTHR32083:SF34">
    <property type="entry name" value="COILED-COIL DOMAIN-CONTAINING PROTEIN 146"/>
    <property type="match status" value="1"/>
</dbReference>
<dbReference type="EMBL" id="HBIZ01056105">
    <property type="protein sequence ID" value="CAE0783011.1"/>
    <property type="molecule type" value="Transcribed_RNA"/>
</dbReference>
<evidence type="ECO:0000256" key="3">
    <source>
        <dbReference type="SAM" id="MobiDB-lite"/>
    </source>
</evidence>
<feature type="compositionally biased region" description="Polar residues" evidence="3">
    <location>
        <begin position="813"/>
        <end position="827"/>
    </location>
</feature>
<protein>
    <recommendedName>
        <fullName evidence="4">Cilia- and flagella-associated protein 58 central coiled coil domain-containing protein</fullName>
    </recommendedName>
</protein>
<dbReference type="Gene3D" id="1.10.287.1490">
    <property type="match status" value="1"/>
</dbReference>
<feature type="coiled-coil region" evidence="2">
    <location>
        <begin position="52"/>
        <end position="96"/>
    </location>
</feature>
<sequence length="921" mass="105634">MALEVGEIASLTTSPAYSFLESLYNSGILTETQQTLYKSRYAKLHEVVLQTYENEKNLLKKAKALNTELAGERAKLEKATLKAQEDSEAIASLRAEVGKGESELAMREERDMLLQHEIHDLQTLQAELESEINSTLKRQAAELQPQIDALEAAVEEHRADLARQKANLQKLNTERTEIAERAQSLRTQKTENEATKAQLQATLTKVKAEPDKMKKQADVVMAATQNLEMEAARLLDTIGMLDNELANHARKRKELEEERMSLAMAVERHRSQIEQKERVADEMRRNLELSREEASHALAERVRLEMDQKAVTADAKREQDLLNRRSKEYTAALKRCKKLEMQLQNSQSQIPFLERDLEETNRQMAALKDEKKKQLAAMEELRREVDIFISSFLKQESAEKEKQQLLKQLLADIKMLEEELMEASKEEQTQRKMVASLSAEREANAREAAKTVTAARETHEELKVKELVIMDLTKQLTETGSRLRDFSKLYDMVKSDRNKYVNQIQASAQALAEMKEKIKILQNEVEILRSESVAKEKALSKERLEHTNAFNARDQLRAETNKNMSAVKEKEGQVAQLIAEIDNLNSLINGIEKAMLKLKKRYEVAVEERNYTGIQLIDRNDELCILYEKSNMQQAVLKKGEVAIREKEEEIRMMDLQVAELVRDIEVTRRKLPTIPELEQQIVTLQSQLAEERALAEKLSGELEAPENSKRWRKLEGKDPEPEDLAAKLQVLEERLNDKKEQLLEKDLVLEEVTNLANRLRTQALEGREETLELAKRVNDFQGRIKVTTRRMMAAVSELSMYQATSMKLAQENQQQEALVNQQSENLQRGLPPSEEIEREWLRYEQDLSRRAQEALSRNVLQETAPALLTQTTAEPRPNAYIPDDIVGIPKPYGALAPFKPSEAGTTMRHIRKPVLREIEL</sequence>
<feature type="coiled-coil region" evidence="2">
    <location>
        <begin position="329"/>
        <end position="433"/>
    </location>
</feature>
<evidence type="ECO:0000313" key="5">
    <source>
        <dbReference type="EMBL" id="CAE0783011.1"/>
    </source>
</evidence>
<gene>
    <name evidence="5" type="ORF">PCAR00345_LOCUS35714</name>
</gene>
<keyword evidence="1 2" id="KW-0175">Coiled coil</keyword>
<dbReference type="AlphaFoldDB" id="A0A7S4FAG5"/>
<dbReference type="InterPro" id="IPR049270">
    <property type="entry name" value="CFAP58_CC"/>
</dbReference>
<name>A0A7S4FAG5_CHRCT</name>
<organism evidence="5">
    <name type="scientific">Chrysotila carterae</name>
    <name type="common">Marine alga</name>
    <name type="synonym">Syracosphaera carterae</name>
    <dbReference type="NCBI Taxonomy" id="13221"/>
    <lineage>
        <taxon>Eukaryota</taxon>
        <taxon>Haptista</taxon>
        <taxon>Haptophyta</taxon>
        <taxon>Prymnesiophyceae</taxon>
        <taxon>Isochrysidales</taxon>
        <taxon>Isochrysidaceae</taxon>
        <taxon>Chrysotila</taxon>
    </lineage>
</organism>
<feature type="coiled-coil region" evidence="2">
    <location>
        <begin position="147"/>
        <end position="188"/>
    </location>
</feature>